<proteinExistence type="predicted"/>
<dbReference type="InterPro" id="IPR014858">
    <property type="entry name" value="BrxB"/>
</dbReference>
<keyword evidence="2" id="KW-1185">Reference proteome</keyword>
<dbReference type="RefSeq" id="WP_010024516.1">
    <property type="nucleotide sequence ID" value="NZ_AFVQ02000090.1"/>
</dbReference>
<dbReference type="Proteomes" id="UP000035553">
    <property type="component" value="Unassembled WGS sequence"/>
</dbReference>
<sequence>MNKLRARTDKIIDKIKEDQFIKGHGLGNEISFYIFDYDPEQELYIRDYVEHIKKEFDYEGSNRRIIEFDLYKMLISIAKEKKIFDRIFEMEERQGKDQLFKALTNFAKPEVFLKKIVDQLGNHNIVFLTGIGKVYPFVRSHNILNNLQEVLDKVPVIMFFPGKYDGQSLQLFGKFKDDNYYRAFRLIDDKDMGDTYEH</sequence>
<reference evidence="1 2" key="1">
    <citation type="journal article" date="2011" name="J. Bacteriol.">
        <title>Draft genome sequence of Sporolactobacillus inulinus strain CASD, an efficient D-lactic acid-producing bacterium with high-concentration lactate tolerance capability.</title>
        <authorList>
            <person name="Yu B."/>
            <person name="Su F."/>
            <person name="Wang L."/>
            <person name="Xu K."/>
            <person name="Zhao B."/>
            <person name="Xu P."/>
        </authorList>
    </citation>
    <scope>NUCLEOTIDE SEQUENCE [LARGE SCALE GENOMIC DNA]</scope>
    <source>
        <strain evidence="1 2">CASD</strain>
    </source>
</reference>
<evidence type="ECO:0000313" key="1">
    <source>
        <dbReference type="EMBL" id="KLI02560.1"/>
    </source>
</evidence>
<dbReference type="Pfam" id="PF08747">
    <property type="entry name" value="BrxB"/>
    <property type="match status" value="1"/>
</dbReference>
<dbReference type="OrthoDB" id="1093513at2"/>
<dbReference type="STRING" id="1069536.SINU_07420"/>
<evidence type="ECO:0008006" key="3">
    <source>
        <dbReference type="Google" id="ProtNLM"/>
    </source>
</evidence>
<name>A0A0U1QP33_9BACL</name>
<accession>A0A0U1QP33</accession>
<protein>
    <recommendedName>
        <fullName evidence="3">Cytoplasmic protein</fullName>
    </recommendedName>
</protein>
<dbReference type="AlphaFoldDB" id="A0A0U1QP33"/>
<organism evidence="1 2">
    <name type="scientific">Sporolactobacillus inulinus CASD</name>
    <dbReference type="NCBI Taxonomy" id="1069536"/>
    <lineage>
        <taxon>Bacteria</taxon>
        <taxon>Bacillati</taxon>
        <taxon>Bacillota</taxon>
        <taxon>Bacilli</taxon>
        <taxon>Bacillales</taxon>
        <taxon>Sporolactobacillaceae</taxon>
        <taxon>Sporolactobacillus</taxon>
    </lineage>
</organism>
<evidence type="ECO:0000313" key="2">
    <source>
        <dbReference type="Proteomes" id="UP000035553"/>
    </source>
</evidence>
<comment type="caution">
    <text evidence="1">The sequence shown here is derived from an EMBL/GenBank/DDBJ whole genome shotgun (WGS) entry which is preliminary data.</text>
</comment>
<gene>
    <name evidence="1" type="ORF">SINU_07420</name>
</gene>
<dbReference type="EMBL" id="AFVQ02000090">
    <property type="protein sequence ID" value="KLI02560.1"/>
    <property type="molecule type" value="Genomic_DNA"/>
</dbReference>